<dbReference type="InterPro" id="IPR036856">
    <property type="entry name" value="Ald_Oxase/Xan_DH_a/b_sf"/>
</dbReference>
<dbReference type="SUPFAM" id="SSF56003">
    <property type="entry name" value="Molybdenum cofactor-binding domain"/>
    <property type="match status" value="1"/>
</dbReference>
<dbReference type="SMART" id="SM01008">
    <property type="entry name" value="Ald_Xan_dh_C"/>
    <property type="match status" value="1"/>
</dbReference>
<dbReference type="PANTHER" id="PTHR11908:SF132">
    <property type="entry name" value="ALDEHYDE OXIDASE 1-RELATED"/>
    <property type="match status" value="1"/>
</dbReference>
<dbReference type="Gene3D" id="3.90.1170.50">
    <property type="entry name" value="Aldehyde oxidase/xanthine dehydrogenase, a/b hammerhead"/>
    <property type="match status" value="1"/>
</dbReference>
<dbReference type="Pfam" id="PF20256">
    <property type="entry name" value="MoCoBD_2"/>
    <property type="match status" value="1"/>
</dbReference>
<organism evidence="4">
    <name type="scientific">marine metagenome</name>
    <dbReference type="NCBI Taxonomy" id="408172"/>
    <lineage>
        <taxon>unclassified sequences</taxon>
        <taxon>metagenomes</taxon>
        <taxon>ecological metagenomes</taxon>
    </lineage>
</organism>
<dbReference type="InterPro" id="IPR037165">
    <property type="entry name" value="AldOxase/xan_DH_Mopterin-bd_sf"/>
</dbReference>
<dbReference type="InterPro" id="IPR000674">
    <property type="entry name" value="Ald_Oxase/Xan_DH_a/b"/>
</dbReference>
<dbReference type="Pfam" id="PF01315">
    <property type="entry name" value="Ald_Xan_dh_C"/>
    <property type="match status" value="1"/>
</dbReference>
<protein>
    <recommendedName>
        <fullName evidence="3">Aldehyde oxidase/xanthine dehydrogenase a/b hammerhead domain-containing protein</fullName>
    </recommendedName>
</protein>
<dbReference type="GO" id="GO:0016491">
    <property type="term" value="F:oxidoreductase activity"/>
    <property type="evidence" value="ECO:0007669"/>
    <property type="project" value="UniProtKB-KW"/>
</dbReference>
<dbReference type="InterPro" id="IPR008274">
    <property type="entry name" value="AldOxase/xan_DH_MoCoBD1"/>
</dbReference>
<sequence length="680" mass="72027">VKATGRAKYSFDLNPPGLLWAKPATSPHAHAKLVSIDTKKAEALPGVKGVWKDTDLIGEEVRYIGQIIACVAAESEEIATEAATLVEAKYEVLEHQVIDNDPKFATGRASEQEVGKVADGFAEADVTIEGDYGVPVITHCCMEPHGQVTEVRGGELYAWPSTQNVSRWADRLNDSVGIDRAKMHVDCQYMGGGFGSKFTYDKWGVIGTLLAKQTGRPVKLLLDRDLELAIAGNRPSGYTHIKLGVKNDGAITAFEGSVVGTSGGGGYRLRAFPYVFEPKNRKTTMKGIRTNRGGQRAWRAPSHPQTCLLTFSALEDAAAKIGMDAAAFYKKNLNLTARSDVYAEELDIAMKMIGYEKKAHLRTKLDAGPVKRGLGIAMHTWGGLGHGSECRVTINPDGSVKAEIGTQDLGTGARTVVSIIAAETLGLPLEAIDTRIGNNAYPASGGSGGSTTTGGISVSTRMAATDALNDLLGHAATKLGVAADKLEAKGGRIREMGNAAKSMSWADACKMLRTGSISKTGQNNRTEAQKAGLIDAGVGGVQIADVSVDTETGVVTLNEMAAVQDCGLIVDMKTCESQVYGGVIMGITSALFEEALYDPTTGRMLNADMEFYRLAGIKDVGTIKVHMMTGEEYEKRGIIGIGEPPVIAPAAAISNAVANAIGVRVPYLPLTPERVLNALA</sequence>
<proteinExistence type="predicted"/>
<keyword evidence="2" id="KW-0560">Oxidoreductase</keyword>
<evidence type="ECO:0000313" key="4">
    <source>
        <dbReference type="EMBL" id="SVA04117.1"/>
    </source>
</evidence>
<feature type="domain" description="Aldehyde oxidase/xanthine dehydrogenase a/b hammerhead" evidence="3">
    <location>
        <begin position="4"/>
        <end position="94"/>
    </location>
</feature>
<dbReference type="SUPFAM" id="SSF54665">
    <property type="entry name" value="CO dehydrogenase molybdoprotein N-domain-like"/>
    <property type="match status" value="1"/>
</dbReference>
<evidence type="ECO:0000256" key="1">
    <source>
        <dbReference type="ARBA" id="ARBA00022505"/>
    </source>
</evidence>
<dbReference type="Pfam" id="PF02738">
    <property type="entry name" value="MoCoBD_1"/>
    <property type="match status" value="1"/>
</dbReference>
<accession>A0A381SP16</accession>
<dbReference type="PANTHER" id="PTHR11908">
    <property type="entry name" value="XANTHINE DEHYDROGENASE"/>
    <property type="match status" value="1"/>
</dbReference>
<dbReference type="EMBL" id="UINC01003190">
    <property type="protein sequence ID" value="SVA04117.1"/>
    <property type="molecule type" value="Genomic_DNA"/>
</dbReference>
<evidence type="ECO:0000256" key="2">
    <source>
        <dbReference type="ARBA" id="ARBA00023002"/>
    </source>
</evidence>
<reference evidence="4" key="1">
    <citation type="submission" date="2018-05" db="EMBL/GenBank/DDBJ databases">
        <authorList>
            <person name="Lanie J.A."/>
            <person name="Ng W.-L."/>
            <person name="Kazmierczak K.M."/>
            <person name="Andrzejewski T.M."/>
            <person name="Davidsen T.M."/>
            <person name="Wayne K.J."/>
            <person name="Tettelin H."/>
            <person name="Glass J.I."/>
            <person name="Rusch D."/>
            <person name="Podicherti R."/>
            <person name="Tsui H.-C.T."/>
            <person name="Winkler M.E."/>
        </authorList>
    </citation>
    <scope>NUCLEOTIDE SEQUENCE</scope>
</reference>
<dbReference type="InterPro" id="IPR046867">
    <property type="entry name" value="AldOxase/xan_DH_MoCoBD2"/>
</dbReference>
<name>A0A381SP16_9ZZZZ</name>
<dbReference type="GO" id="GO:0005506">
    <property type="term" value="F:iron ion binding"/>
    <property type="evidence" value="ECO:0007669"/>
    <property type="project" value="InterPro"/>
</dbReference>
<feature type="non-terminal residue" evidence="4">
    <location>
        <position position="1"/>
    </location>
</feature>
<evidence type="ECO:0000259" key="3">
    <source>
        <dbReference type="SMART" id="SM01008"/>
    </source>
</evidence>
<dbReference type="InterPro" id="IPR016208">
    <property type="entry name" value="Ald_Oxase/xanthine_DH-like"/>
</dbReference>
<gene>
    <name evidence="4" type="ORF">METZ01_LOCUS56971</name>
</gene>
<dbReference type="AlphaFoldDB" id="A0A381SP16"/>
<dbReference type="Gene3D" id="3.30.365.10">
    <property type="entry name" value="Aldehyde oxidase/xanthine dehydrogenase, molybdopterin binding domain"/>
    <property type="match status" value="4"/>
</dbReference>
<keyword evidence="1" id="KW-0500">Molybdenum</keyword>